<organism evidence="3 4">
    <name type="scientific">Salinispora arenicola</name>
    <dbReference type="NCBI Taxonomy" id="168697"/>
    <lineage>
        <taxon>Bacteria</taxon>
        <taxon>Bacillati</taxon>
        <taxon>Actinomycetota</taxon>
        <taxon>Actinomycetes</taxon>
        <taxon>Micromonosporales</taxon>
        <taxon>Micromonosporaceae</taxon>
        <taxon>Salinispora</taxon>
    </lineage>
</organism>
<feature type="domain" description="HTH cro/C1-type" evidence="1">
    <location>
        <begin position="25"/>
        <end position="80"/>
    </location>
</feature>
<dbReference type="Gene3D" id="1.10.260.40">
    <property type="entry name" value="lambda repressor-like DNA-binding domains"/>
    <property type="match status" value="1"/>
</dbReference>
<dbReference type="GO" id="GO:0003677">
    <property type="term" value="F:DNA binding"/>
    <property type="evidence" value="ECO:0007669"/>
    <property type="project" value="InterPro"/>
</dbReference>
<evidence type="ECO:0000313" key="2">
    <source>
        <dbReference type="EMBL" id="GIM87870.1"/>
    </source>
</evidence>
<evidence type="ECO:0000313" key="3">
    <source>
        <dbReference type="EMBL" id="TQL37619.1"/>
    </source>
</evidence>
<dbReference type="InterPro" id="IPR001387">
    <property type="entry name" value="Cro/C1-type_HTH"/>
</dbReference>
<evidence type="ECO:0000313" key="4">
    <source>
        <dbReference type="Proteomes" id="UP000315983"/>
    </source>
</evidence>
<dbReference type="Proteomes" id="UP000315983">
    <property type="component" value="Unassembled WGS sequence"/>
</dbReference>
<dbReference type="EMBL" id="BOQM01000050">
    <property type="protein sequence ID" value="GIM87870.1"/>
    <property type="molecule type" value="Genomic_DNA"/>
</dbReference>
<dbReference type="PROSITE" id="PS50943">
    <property type="entry name" value="HTH_CROC1"/>
    <property type="match status" value="1"/>
</dbReference>
<accession>A0A542XP58</accession>
<gene>
    <name evidence="3" type="ORF">FB564_2786</name>
    <name evidence="2" type="ORF">Sar04_46060</name>
</gene>
<sequence>MSEQQTYRVHMASPEQRGHDFAQLLRAGRKAKAWTQEDVIEEAGLSRSTYLRWEAGRVERPDPEQVRAVCRVLNIDPREAAVALGYLTRDEIGLGPEPPHPESPACRR</sequence>
<comment type="caution">
    <text evidence="3">The sequence shown here is derived from an EMBL/GenBank/DDBJ whole genome shotgun (WGS) entry which is preliminary data.</text>
</comment>
<protein>
    <submittedName>
        <fullName evidence="3">Helix-turn-helix protein</fullName>
    </submittedName>
</protein>
<reference evidence="2 5" key="2">
    <citation type="submission" date="2021-03" db="EMBL/GenBank/DDBJ databases">
        <title>Whole genome shotgun sequence of Salinispora arenicola NBRC 105043.</title>
        <authorList>
            <person name="Komaki H."/>
            <person name="Tamura T."/>
        </authorList>
    </citation>
    <scope>NUCLEOTIDE SEQUENCE [LARGE SCALE GENOMIC DNA]</scope>
    <source>
        <strain evidence="2 5">NBRC 105043</strain>
    </source>
</reference>
<dbReference type="EMBL" id="VFOL01000001">
    <property type="protein sequence ID" value="TQL37619.1"/>
    <property type="molecule type" value="Genomic_DNA"/>
</dbReference>
<dbReference type="Proteomes" id="UP000677457">
    <property type="component" value="Unassembled WGS sequence"/>
</dbReference>
<dbReference type="Pfam" id="PF13560">
    <property type="entry name" value="HTH_31"/>
    <property type="match status" value="1"/>
</dbReference>
<dbReference type="InterPro" id="IPR010982">
    <property type="entry name" value="Lambda_DNA-bd_dom_sf"/>
</dbReference>
<reference evidence="3 4" key="1">
    <citation type="submission" date="2019-06" db="EMBL/GenBank/DDBJ databases">
        <title>Sequencing the genomes of 1000 actinobacteria strains.</title>
        <authorList>
            <person name="Klenk H.-P."/>
        </authorList>
    </citation>
    <scope>NUCLEOTIDE SEQUENCE [LARGE SCALE GENOMIC DNA]</scope>
    <source>
        <strain evidence="3 4">DSM 44819</strain>
    </source>
</reference>
<dbReference type="SUPFAM" id="SSF47413">
    <property type="entry name" value="lambda repressor-like DNA-binding domains"/>
    <property type="match status" value="1"/>
</dbReference>
<dbReference type="AlphaFoldDB" id="A0A542XP58"/>
<proteinExistence type="predicted"/>
<dbReference type="SMART" id="SM00530">
    <property type="entry name" value="HTH_XRE"/>
    <property type="match status" value="1"/>
</dbReference>
<dbReference type="CDD" id="cd00093">
    <property type="entry name" value="HTH_XRE"/>
    <property type="match status" value="1"/>
</dbReference>
<name>A0A542XP58_SALAC</name>
<evidence type="ECO:0000313" key="5">
    <source>
        <dbReference type="Proteomes" id="UP000677457"/>
    </source>
</evidence>
<keyword evidence="5" id="KW-1185">Reference proteome</keyword>
<evidence type="ECO:0000259" key="1">
    <source>
        <dbReference type="PROSITE" id="PS50943"/>
    </source>
</evidence>